<sequence length="586" mass="68459">MSFAEIFNSGFWEGMEQLSDGALQTDDGTTFRIHKVVLSPRSRYFRALFTFDLKQETVVIPNIDRKTLESVLIYMYTSKLKLDEENACDMMIASDYLLLDELLKSCEAFVIQNMTVTNCMTFLTLASQINRLALFENSYRYATVHFEHILETPNSGLKELPFEILAKLLGSKSLNVVSEISVWRAIVSWTEADSSTRLPQVPILLTYLRLEEEDSLGVDILSHTIVSSNPHVLNNHADFYTMKRAILSQCASLEPRYQNLPCSDAPRVPNRLHLISRNIRGGSELFLTYDNNLDYWRQIGATDRHHDKMLRIGQHINMLFEGQIRHYIFDIVEESLLKRNFPPVPTSLNFFWEITITLGEQLYCIDRRQRMMDDISSTILRYEFDGNRWESITNTLDIKIDGAVALKDQIFIVGVSNFNQMMCRAYDPEKDSWIQLLAPNIFRRHFYVEAFHEQVFVIPGPMVVRVEEHPKIVEVYDPLQNTWRSLPDLPFEYEYSKVVIADDKIIVCEDNGDERRRLMGFEPPLEWKPPVYWDEGADLWRIIDESSPWYHIERYSFLVMDDSRLVKDVTAQNRRPENAWERILPV</sequence>
<evidence type="ECO:0000259" key="3">
    <source>
        <dbReference type="PROSITE" id="PS50097"/>
    </source>
</evidence>
<dbReference type="SMART" id="SM00225">
    <property type="entry name" value="BTB"/>
    <property type="match status" value="1"/>
</dbReference>
<dbReference type="SUPFAM" id="SSF117281">
    <property type="entry name" value="Kelch motif"/>
    <property type="match status" value="1"/>
</dbReference>
<dbReference type="InterPro" id="IPR011705">
    <property type="entry name" value="BACK"/>
</dbReference>
<name>A0A4Y2X955_ARAVE</name>
<dbReference type="Proteomes" id="UP000499080">
    <property type="component" value="Unassembled WGS sequence"/>
</dbReference>
<dbReference type="InterPro" id="IPR011333">
    <property type="entry name" value="SKP1/BTB/POZ_sf"/>
</dbReference>
<dbReference type="CDD" id="cd18186">
    <property type="entry name" value="BTB_POZ_ZBTB_KLHL-like"/>
    <property type="match status" value="1"/>
</dbReference>
<accession>A0A4Y2X955</accession>
<dbReference type="OrthoDB" id="6591315at2759"/>
<dbReference type="AlphaFoldDB" id="A0A4Y2X955"/>
<dbReference type="PANTHER" id="PTHR45632">
    <property type="entry name" value="LD33804P"/>
    <property type="match status" value="1"/>
</dbReference>
<dbReference type="EMBL" id="BGPR01072520">
    <property type="protein sequence ID" value="GBO45430.1"/>
    <property type="molecule type" value="Genomic_DNA"/>
</dbReference>
<reference evidence="4 5" key="1">
    <citation type="journal article" date="2019" name="Sci. Rep.">
        <title>Orb-weaving spider Araneus ventricosus genome elucidates the spidroin gene catalogue.</title>
        <authorList>
            <person name="Kono N."/>
            <person name="Nakamura H."/>
            <person name="Ohtoshi R."/>
            <person name="Moran D.A.P."/>
            <person name="Shinohara A."/>
            <person name="Yoshida Y."/>
            <person name="Fujiwara M."/>
            <person name="Mori M."/>
            <person name="Tomita M."/>
            <person name="Arakawa K."/>
        </authorList>
    </citation>
    <scope>NUCLEOTIDE SEQUENCE [LARGE SCALE GENOMIC DNA]</scope>
</reference>
<evidence type="ECO:0000313" key="4">
    <source>
        <dbReference type="EMBL" id="GBO45430.1"/>
    </source>
</evidence>
<evidence type="ECO:0000313" key="5">
    <source>
        <dbReference type="Proteomes" id="UP000499080"/>
    </source>
</evidence>
<dbReference type="SMART" id="SM00875">
    <property type="entry name" value="BACK"/>
    <property type="match status" value="1"/>
</dbReference>
<dbReference type="Gene3D" id="3.30.710.10">
    <property type="entry name" value="Potassium Channel Kv1.1, Chain A"/>
    <property type="match status" value="1"/>
</dbReference>
<keyword evidence="2" id="KW-0677">Repeat</keyword>
<dbReference type="InterPro" id="IPR000210">
    <property type="entry name" value="BTB/POZ_dom"/>
</dbReference>
<protein>
    <submittedName>
        <fullName evidence="4">Kelch-like protein 20</fullName>
    </submittedName>
</protein>
<feature type="domain" description="BTB" evidence="3">
    <location>
        <begin position="19"/>
        <end position="84"/>
    </location>
</feature>
<evidence type="ECO:0000256" key="1">
    <source>
        <dbReference type="ARBA" id="ARBA00022441"/>
    </source>
</evidence>
<gene>
    <name evidence="4" type="primary">KLHL20</name>
    <name evidence="4" type="ORF">AVEN_129601_1</name>
</gene>
<dbReference type="PROSITE" id="PS50097">
    <property type="entry name" value="BTB"/>
    <property type="match status" value="1"/>
</dbReference>
<comment type="caution">
    <text evidence="4">The sequence shown here is derived from an EMBL/GenBank/DDBJ whole genome shotgun (WGS) entry which is preliminary data.</text>
</comment>
<dbReference type="Pfam" id="PF07707">
    <property type="entry name" value="BACK"/>
    <property type="match status" value="1"/>
</dbReference>
<dbReference type="SUPFAM" id="SSF54695">
    <property type="entry name" value="POZ domain"/>
    <property type="match status" value="1"/>
</dbReference>
<keyword evidence="1" id="KW-0880">Kelch repeat</keyword>
<dbReference type="PANTHER" id="PTHR45632:SF17">
    <property type="entry name" value="KELCH-LIKE PROTEIN 31"/>
    <property type="match status" value="1"/>
</dbReference>
<dbReference type="Pfam" id="PF00651">
    <property type="entry name" value="BTB"/>
    <property type="match status" value="1"/>
</dbReference>
<dbReference type="InterPro" id="IPR015915">
    <property type="entry name" value="Kelch-typ_b-propeller"/>
</dbReference>
<dbReference type="Gene3D" id="1.25.40.420">
    <property type="match status" value="1"/>
</dbReference>
<dbReference type="Gene3D" id="2.120.10.80">
    <property type="entry name" value="Kelch-type beta propeller"/>
    <property type="match status" value="1"/>
</dbReference>
<keyword evidence="5" id="KW-1185">Reference proteome</keyword>
<evidence type="ECO:0000256" key="2">
    <source>
        <dbReference type="ARBA" id="ARBA00022737"/>
    </source>
</evidence>
<proteinExistence type="predicted"/>
<organism evidence="4 5">
    <name type="scientific">Araneus ventricosus</name>
    <name type="common">Orbweaver spider</name>
    <name type="synonym">Epeira ventricosa</name>
    <dbReference type="NCBI Taxonomy" id="182803"/>
    <lineage>
        <taxon>Eukaryota</taxon>
        <taxon>Metazoa</taxon>
        <taxon>Ecdysozoa</taxon>
        <taxon>Arthropoda</taxon>
        <taxon>Chelicerata</taxon>
        <taxon>Arachnida</taxon>
        <taxon>Araneae</taxon>
        <taxon>Araneomorphae</taxon>
        <taxon>Entelegynae</taxon>
        <taxon>Araneoidea</taxon>
        <taxon>Araneidae</taxon>
        <taxon>Araneus</taxon>
    </lineage>
</organism>